<dbReference type="InterPro" id="IPR002156">
    <property type="entry name" value="RNaseH_domain"/>
</dbReference>
<dbReference type="CDD" id="cd06222">
    <property type="entry name" value="RNase_H_like"/>
    <property type="match status" value="1"/>
</dbReference>
<feature type="domain" description="RNase H type-1" evidence="1">
    <location>
        <begin position="107"/>
        <end position="166"/>
    </location>
</feature>
<comment type="caution">
    <text evidence="2">The sequence shown here is derived from an EMBL/GenBank/DDBJ whole genome shotgun (WGS) entry which is preliminary data.</text>
</comment>
<proteinExistence type="predicted"/>
<dbReference type="InterPro" id="IPR052929">
    <property type="entry name" value="RNase_H-like_EbsB-rel"/>
</dbReference>
<dbReference type="InterPro" id="IPR012337">
    <property type="entry name" value="RNaseH-like_sf"/>
</dbReference>
<dbReference type="GO" id="GO:0003676">
    <property type="term" value="F:nucleic acid binding"/>
    <property type="evidence" value="ECO:0007669"/>
    <property type="project" value="InterPro"/>
</dbReference>
<evidence type="ECO:0000313" key="2">
    <source>
        <dbReference type="EMBL" id="KAK0587897.1"/>
    </source>
</evidence>
<sequence>MVGLSRFDVLFRLRDSVDRDNLSAISMILWGIWFDRNSLVHKKNHRSAQDILVWIFGLLKEYQDTQAAVHSFPVPMLVVQFLIGPPSPSTLKFNTDAAVFSGLSFIRIGAAIRDSEGKVLTALLKPFSGVFSVESAEVLALREGLVLAKQLGFQISWVEVDAANVADGQALWWFS</sequence>
<reference evidence="2" key="1">
    <citation type="journal article" date="2022" name="Plant J.">
        <title>Strategies of tolerance reflected in two North American maple genomes.</title>
        <authorList>
            <person name="McEvoy S.L."/>
            <person name="Sezen U.U."/>
            <person name="Trouern-Trend A."/>
            <person name="McMahon S.M."/>
            <person name="Schaberg P.G."/>
            <person name="Yang J."/>
            <person name="Wegrzyn J.L."/>
            <person name="Swenson N.G."/>
        </authorList>
    </citation>
    <scope>NUCLEOTIDE SEQUENCE</scope>
    <source>
        <strain evidence="2">NS2018</strain>
    </source>
</reference>
<keyword evidence="3" id="KW-1185">Reference proteome</keyword>
<dbReference type="EMBL" id="JAUESC010000382">
    <property type="protein sequence ID" value="KAK0587897.1"/>
    <property type="molecule type" value="Genomic_DNA"/>
</dbReference>
<dbReference type="PANTHER" id="PTHR47074">
    <property type="entry name" value="BNAC02G40300D PROTEIN"/>
    <property type="match status" value="1"/>
</dbReference>
<reference evidence="2" key="2">
    <citation type="submission" date="2023-06" db="EMBL/GenBank/DDBJ databases">
        <authorList>
            <person name="Swenson N.G."/>
            <person name="Wegrzyn J.L."/>
            <person name="Mcevoy S.L."/>
        </authorList>
    </citation>
    <scope>NUCLEOTIDE SEQUENCE</scope>
    <source>
        <strain evidence="2">NS2018</strain>
        <tissue evidence="2">Leaf</tissue>
    </source>
</reference>
<dbReference type="AlphaFoldDB" id="A0AA39SBP0"/>
<accession>A0AA39SBP0</accession>
<dbReference type="GO" id="GO:0004523">
    <property type="term" value="F:RNA-DNA hybrid ribonuclease activity"/>
    <property type="evidence" value="ECO:0007669"/>
    <property type="project" value="InterPro"/>
</dbReference>
<evidence type="ECO:0000313" key="3">
    <source>
        <dbReference type="Proteomes" id="UP001168877"/>
    </source>
</evidence>
<organism evidence="2 3">
    <name type="scientific">Acer saccharum</name>
    <name type="common">Sugar maple</name>
    <dbReference type="NCBI Taxonomy" id="4024"/>
    <lineage>
        <taxon>Eukaryota</taxon>
        <taxon>Viridiplantae</taxon>
        <taxon>Streptophyta</taxon>
        <taxon>Embryophyta</taxon>
        <taxon>Tracheophyta</taxon>
        <taxon>Spermatophyta</taxon>
        <taxon>Magnoliopsida</taxon>
        <taxon>eudicotyledons</taxon>
        <taxon>Gunneridae</taxon>
        <taxon>Pentapetalae</taxon>
        <taxon>rosids</taxon>
        <taxon>malvids</taxon>
        <taxon>Sapindales</taxon>
        <taxon>Sapindaceae</taxon>
        <taxon>Hippocastanoideae</taxon>
        <taxon>Acereae</taxon>
        <taxon>Acer</taxon>
    </lineage>
</organism>
<protein>
    <recommendedName>
        <fullName evidence="1">RNase H type-1 domain-containing protein</fullName>
    </recommendedName>
</protein>
<name>A0AA39SBP0_ACESA</name>
<dbReference type="Pfam" id="PF13456">
    <property type="entry name" value="RVT_3"/>
    <property type="match status" value="1"/>
</dbReference>
<gene>
    <name evidence="2" type="ORF">LWI29_030839</name>
</gene>
<dbReference type="Proteomes" id="UP001168877">
    <property type="component" value="Unassembled WGS sequence"/>
</dbReference>
<dbReference type="InterPro" id="IPR044730">
    <property type="entry name" value="RNase_H-like_dom_plant"/>
</dbReference>
<dbReference type="PANTHER" id="PTHR47074:SF48">
    <property type="entry name" value="POLYNUCLEOTIDYL TRANSFERASE, RIBONUCLEASE H-LIKE SUPERFAMILY PROTEIN"/>
    <property type="match status" value="1"/>
</dbReference>
<evidence type="ECO:0000259" key="1">
    <source>
        <dbReference type="Pfam" id="PF13456"/>
    </source>
</evidence>
<dbReference type="SUPFAM" id="SSF53098">
    <property type="entry name" value="Ribonuclease H-like"/>
    <property type="match status" value="1"/>
</dbReference>